<gene>
    <name evidence="8" type="ORF">BDK51DRAFT_46443</name>
</gene>
<dbReference type="SMART" id="SM00355">
    <property type="entry name" value="ZnF_C2H2"/>
    <property type="match status" value="2"/>
</dbReference>
<feature type="region of interest" description="Disordered" evidence="6">
    <location>
        <begin position="1"/>
        <end position="31"/>
    </location>
</feature>
<dbReference type="EMBL" id="KZ994566">
    <property type="protein sequence ID" value="RKO92610.1"/>
    <property type="molecule type" value="Genomic_DNA"/>
</dbReference>
<feature type="domain" description="C2H2-type" evidence="7">
    <location>
        <begin position="601"/>
        <end position="630"/>
    </location>
</feature>
<feature type="region of interest" description="Disordered" evidence="6">
    <location>
        <begin position="704"/>
        <end position="730"/>
    </location>
</feature>
<dbReference type="Gene3D" id="3.30.160.60">
    <property type="entry name" value="Classic Zinc Finger"/>
    <property type="match status" value="2"/>
</dbReference>
<dbReference type="GO" id="GO:0000981">
    <property type="term" value="F:DNA-binding transcription factor activity, RNA polymerase II-specific"/>
    <property type="evidence" value="ECO:0007669"/>
    <property type="project" value="TreeGrafter"/>
</dbReference>
<evidence type="ECO:0000256" key="4">
    <source>
        <dbReference type="ARBA" id="ARBA00022833"/>
    </source>
</evidence>
<dbReference type="FunFam" id="3.30.160.60:FF:000125">
    <property type="entry name" value="Putative zinc finger protein 143"/>
    <property type="match status" value="1"/>
</dbReference>
<evidence type="ECO:0000256" key="3">
    <source>
        <dbReference type="ARBA" id="ARBA00022771"/>
    </source>
</evidence>
<feature type="compositionally biased region" description="Polar residues" evidence="6">
    <location>
        <begin position="234"/>
        <end position="246"/>
    </location>
</feature>
<keyword evidence="1" id="KW-0479">Metal-binding</keyword>
<evidence type="ECO:0000256" key="6">
    <source>
        <dbReference type="SAM" id="MobiDB-lite"/>
    </source>
</evidence>
<dbReference type="PROSITE" id="PS50157">
    <property type="entry name" value="ZINC_FINGER_C2H2_2"/>
    <property type="match status" value="2"/>
</dbReference>
<evidence type="ECO:0000256" key="5">
    <source>
        <dbReference type="PROSITE-ProRule" id="PRU00042"/>
    </source>
</evidence>
<evidence type="ECO:0000259" key="7">
    <source>
        <dbReference type="PROSITE" id="PS50157"/>
    </source>
</evidence>
<feature type="compositionally biased region" description="Basic and acidic residues" evidence="6">
    <location>
        <begin position="716"/>
        <end position="730"/>
    </location>
</feature>
<feature type="region of interest" description="Disordered" evidence="6">
    <location>
        <begin position="468"/>
        <end position="568"/>
    </location>
</feature>
<dbReference type="PANTHER" id="PTHR23235">
    <property type="entry name" value="KRUEPPEL-LIKE TRANSCRIPTION FACTOR"/>
    <property type="match status" value="1"/>
</dbReference>
<proteinExistence type="predicted"/>
<name>A0A4P9WN24_9FUNG</name>
<keyword evidence="9" id="KW-1185">Reference proteome</keyword>
<feature type="region of interest" description="Disordered" evidence="6">
    <location>
        <begin position="170"/>
        <end position="246"/>
    </location>
</feature>
<feature type="compositionally biased region" description="Low complexity" evidence="6">
    <location>
        <begin position="475"/>
        <end position="528"/>
    </location>
</feature>
<dbReference type="PROSITE" id="PS00028">
    <property type="entry name" value="ZINC_FINGER_C2H2_1"/>
    <property type="match status" value="2"/>
</dbReference>
<keyword evidence="3 5" id="KW-0863">Zinc-finger</keyword>
<evidence type="ECO:0000256" key="2">
    <source>
        <dbReference type="ARBA" id="ARBA00022737"/>
    </source>
</evidence>
<protein>
    <recommendedName>
        <fullName evidence="7">C2H2-type domain-containing protein</fullName>
    </recommendedName>
</protein>
<dbReference type="AlphaFoldDB" id="A0A4P9WN24"/>
<dbReference type="GO" id="GO:0000978">
    <property type="term" value="F:RNA polymerase II cis-regulatory region sequence-specific DNA binding"/>
    <property type="evidence" value="ECO:0007669"/>
    <property type="project" value="TreeGrafter"/>
</dbReference>
<dbReference type="InterPro" id="IPR013087">
    <property type="entry name" value="Znf_C2H2_type"/>
</dbReference>
<dbReference type="Proteomes" id="UP000269721">
    <property type="component" value="Unassembled WGS sequence"/>
</dbReference>
<dbReference type="SUPFAM" id="SSF57667">
    <property type="entry name" value="beta-beta-alpha zinc fingers"/>
    <property type="match status" value="1"/>
</dbReference>
<feature type="compositionally biased region" description="Polar residues" evidence="6">
    <location>
        <begin position="409"/>
        <end position="418"/>
    </location>
</feature>
<keyword evidence="2" id="KW-0677">Repeat</keyword>
<evidence type="ECO:0000313" key="8">
    <source>
        <dbReference type="EMBL" id="RKO92610.1"/>
    </source>
</evidence>
<dbReference type="InterPro" id="IPR036236">
    <property type="entry name" value="Znf_C2H2_sf"/>
</dbReference>
<dbReference type="OrthoDB" id="6365676at2759"/>
<sequence>MASGHHTTRGCGNGWTGAEEYGPESDGPTESWTRRHRFLKTQFFRYPAAVIVIRKLTSTQASEGHSLGIHIRRSTFAASPAAELGIPGPGKLAAGGCGGPASPLTLAMSGPISFLVLERSPILRRDVPGGVADCRNLPNVYLNAAPGIFKRSAEGAAVWPADPGLASMWPGLPTTCRKGPPRGLEGKRRSRAINPGLSPTPGKAHPPRERPLAWSVPPSLLKALVPDGPPPPSSTQREGFSEQSKLQTQASGAALVDASRCAIMWLVAILTRADLLSSYQGESFTTLNNNMESFAHERPTWTGLDPRSWRPTPTIPYYAAPPHAYQEYVATRDGSYPVPCGPPQHRNSMTAGEHYEMMQYNEVVDGNGGGQAGGSGLPASPRAFARFRPALGGPHGAYIYLPPPRAGAPSTTNSTTAGSDAAPPAQLPSLFGNDPRAVYASNGMTHAAATAATTSSVARAGYGEWTAWARPRPTSPNAAPPQSASQQDSQGAAAAEEPGRTAAQASEQAAAATDQGATTGGQTRASGSVVTKTEERDRSGSPAQSTAGTPPAPAAPAPPPASASSGKPKTFVCQMPGCGKSFSTSGHLTRHTRVHAGLKPYACPIPGCQSKFGRRDNMIQHFRIHAAKVSWKPHTPPTAVPAPFAYIRGPLRRPGGPEDPAEAYRYTAPAPSAEDAARARYMPTGRPVDLDMMVRPQRTIGRWSFKDGVTAQSKPKASDARSDPSAEDVARTRYIPAGRPVEQDMIVGMGRRPLFPDGRRRRLSWNRSLAFGSLGRPGSGPPDDSAEASDPSAEETARARHIATGRPSSRTWIWKGITLVLELFKRRRGGNKNKSAIVSFMVQSCRTPPYVGLVESVAAAIEILGAMVSTCSLFEFGHPQIVTNNLCLKGTIATGGPVELCAEEVVHSKTGLEGSGSSTESAEMRGVGTCSASKRRAWKGRADIYHSRHVILYRLEKKGDPFRDVLAVAPKSN</sequence>
<dbReference type="PANTHER" id="PTHR23235:SF120">
    <property type="entry name" value="KRUPPEL-LIKE FACTOR 15"/>
    <property type="match status" value="1"/>
</dbReference>
<reference evidence="9" key="1">
    <citation type="journal article" date="2018" name="Nat. Microbiol.">
        <title>Leveraging single-cell genomics to expand the fungal tree of life.</title>
        <authorList>
            <person name="Ahrendt S.R."/>
            <person name="Quandt C.A."/>
            <person name="Ciobanu D."/>
            <person name="Clum A."/>
            <person name="Salamov A."/>
            <person name="Andreopoulos B."/>
            <person name="Cheng J.F."/>
            <person name="Woyke T."/>
            <person name="Pelin A."/>
            <person name="Henrissat B."/>
            <person name="Reynolds N.K."/>
            <person name="Benny G.L."/>
            <person name="Smith M.E."/>
            <person name="James T.Y."/>
            <person name="Grigoriev I.V."/>
        </authorList>
    </citation>
    <scope>NUCLEOTIDE SEQUENCE [LARGE SCALE GENOMIC DNA]</scope>
</reference>
<feature type="region of interest" description="Disordered" evidence="6">
    <location>
        <begin position="771"/>
        <end position="804"/>
    </location>
</feature>
<accession>A0A4P9WN24</accession>
<organism evidence="8 9">
    <name type="scientific">Blyttiomyces helicus</name>
    <dbReference type="NCBI Taxonomy" id="388810"/>
    <lineage>
        <taxon>Eukaryota</taxon>
        <taxon>Fungi</taxon>
        <taxon>Fungi incertae sedis</taxon>
        <taxon>Chytridiomycota</taxon>
        <taxon>Chytridiomycota incertae sedis</taxon>
        <taxon>Chytridiomycetes</taxon>
        <taxon>Chytridiomycetes incertae sedis</taxon>
        <taxon>Blyttiomyces</taxon>
    </lineage>
</organism>
<feature type="compositionally biased region" description="Pro residues" evidence="6">
    <location>
        <begin position="550"/>
        <end position="561"/>
    </location>
</feature>
<evidence type="ECO:0000256" key="1">
    <source>
        <dbReference type="ARBA" id="ARBA00022723"/>
    </source>
</evidence>
<feature type="region of interest" description="Disordered" evidence="6">
    <location>
        <begin position="402"/>
        <end position="430"/>
    </location>
</feature>
<evidence type="ECO:0000313" key="9">
    <source>
        <dbReference type="Proteomes" id="UP000269721"/>
    </source>
</evidence>
<feature type="domain" description="C2H2-type" evidence="7">
    <location>
        <begin position="571"/>
        <end position="600"/>
    </location>
</feature>
<dbReference type="GO" id="GO:0008270">
    <property type="term" value="F:zinc ion binding"/>
    <property type="evidence" value="ECO:0007669"/>
    <property type="project" value="UniProtKB-KW"/>
</dbReference>
<keyword evidence="4" id="KW-0862">Zinc</keyword>
<dbReference type="Pfam" id="PF00096">
    <property type="entry name" value="zf-C2H2"/>
    <property type="match status" value="1"/>
</dbReference>